<dbReference type="SMART" id="SM00343">
    <property type="entry name" value="ZnF_C2HC"/>
    <property type="match status" value="1"/>
</dbReference>
<feature type="domain" description="CCHC-type" evidence="4">
    <location>
        <begin position="821"/>
        <end position="836"/>
    </location>
</feature>
<feature type="region of interest" description="Disordered" evidence="2">
    <location>
        <begin position="796"/>
        <end position="819"/>
    </location>
</feature>
<feature type="compositionally biased region" description="Low complexity" evidence="2">
    <location>
        <begin position="576"/>
        <end position="604"/>
    </location>
</feature>
<protein>
    <recommendedName>
        <fullName evidence="4">CCHC-type domain-containing protein</fullName>
    </recommendedName>
</protein>
<evidence type="ECO:0000313" key="5">
    <source>
        <dbReference type="EMBL" id="OLQ00647.1"/>
    </source>
</evidence>
<dbReference type="OrthoDB" id="10685058at2759"/>
<sequence length="1423" mass="154025">MGKVPAVPKVEASDAAIQLESSLSPQLSQLLANSGGALKFQLQSTGGGQGLRAGHDSDRLVSYVRPVSAAPESLRGSPRSRSGQAVKVDEAERREATSRGSNESDCSSSLHEDCLPEPELDFDDEIIEYVLLPTKFERGVIWLDGVSKQHERMTWGPTALSTLKASVQVPLTTGAGGAGRTGSVASSVPLVEARVVDPNLPEVALQEGRGPDARALRERVLPGTRAEPSEATPRSPRARARQSGDDAWLHTPETFSMETAQPEARLRRTSSAARAVAMFVPTSYSLGLVMALGALICWGSWSVTLVLASKVMAFQLYYVNFTLSFLITGFVVGFIGGSFGSGGERYANEALSRREIDRNSGSGGTELVELGLMTPDVRDLRELLEGMGLEHRSQQAELSWGGPGSSEKTTKAAIAWIFLQLFFVAWLARSFSEDCIMASNSFYSEVPSWDGDPNSFERFATSCLWYSYGLKDNERHLAAARIWNKMSGPAKGVVRHLSPEEFVDKDGVAKLLKVLRDSPLQKLPIPDSFSRLEKWSRDFKGQGKGFDFFSPSATASGEKPADQKEEEAAPDGSPQASATGGSPGGRSARAAGTPSAGSAGTTSTLTGYFEDELRGYRLLKACHLGYQDRQQVLTLTGNSTSFQPIRQALRSLFDEGMAESHSRRPRHTWWTETSDFEAFTNDSWGDGWYDDATYYQGEADPYVNSEPYYPTEPEVYHDDATYYQNDPNYYGEPDYAAEPETYYEGEAYDEEGDHPEEAELVHDEKEAYAIAQEAKRTLQQARAAVAKARAARGYFPLGGKDGGKGKDKNKGGPKGKNLGPCYVCGQPGHRFYECPRRFGGSSSPGGKDFGKKAGKRKGGRPPSQKGKSGKGSFFHEAYTLDLETEALDPEEKTLVAPESVTEDPDATILVLSVGDLAVVGPTQVIVDTGATESACGIRSMDKLLRALQCPFEVSLAERPSFRFGDGRSLKAVSKVTFATNALGPLSFFLLDDTSSHEAPRAQDTPLLLGGRTLRSLKAILSYEDNMMTFEKADGTGLAVLALYPTKNGHLAVDLSESSTPLGVFQSFVLEEFGLNIAMPGDEAHSLDVFKTPGLFNAIAGGSYRPTSADDSVPPGPSQPLKMYTESVFGAIGADALCDVLSDPVPASSPTGLHEMFVASAVPPVCAKPLFHEHGEGNGGIMQLLRLKFERGSQPDGPEDDRPFLGRRPSSSRMALRGDSCGRQSTRQPVRKLELMREMRAKAVLPAPAGFKVKFRQAGPPRSVLLRALGELRMEYTAENITATIINGRCVEIVGRRRQEGYNLPLTEKMPKEKAKPQPTTNVEIPPGSASKAGLKARVSPSKAAPPKATSVPAEVAASSSTPPVHQDDEQLAAGLSEIEALKKRLAAQKGAILEEMALRYNADGDEEMAEWLRTEQEKEEETE</sequence>
<feature type="region of interest" description="Disordered" evidence="2">
    <location>
        <begin position="1303"/>
        <end position="1371"/>
    </location>
</feature>
<feature type="region of interest" description="Disordered" evidence="2">
    <location>
        <begin position="205"/>
        <end position="245"/>
    </location>
</feature>
<dbReference type="PROSITE" id="PS50158">
    <property type="entry name" value="ZF_CCHC"/>
    <property type="match status" value="1"/>
</dbReference>
<feature type="compositionally biased region" description="Basic and acidic residues" evidence="2">
    <location>
        <begin position="801"/>
        <end position="810"/>
    </location>
</feature>
<keyword evidence="3" id="KW-1133">Transmembrane helix</keyword>
<dbReference type="GO" id="GO:0008270">
    <property type="term" value="F:zinc ion binding"/>
    <property type="evidence" value="ECO:0007669"/>
    <property type="project" value="UniProtKB-KW"/>
</dbReference>
<keyword evidence="1" id="KW-0479">Metal-binding</keyword>
<feature type="compositionally biased region" description="Basic and acidic residues" evidence="2">
    <location>
        <begin position="209"/>
        <end position="220"/>
    </location>
</feature>
<evidence type="ECO:0000256" key="3">
    <source>
        <dbReference type="SAM" id="Phobius"/>
    </source>
</evidence>
<keyword evidence="6" id="KW-1185">Reference proteome</keyword>
<feature type="compositionally biased region" description="Basic and acidic residues" evidence="2">
    <location>
        <begin position="87"/>
        <end position="97"/>
    </location>
</feature>
<keyword evidence="3" id="KW-0472">Membrane</keyword>
<keyword evidence="1" id="KW-0862">Zinc</keyword>
<dbReference type="GO" id="GO:0003676">
    <property type="term" value="F:nucleic acid binding"/>
    <property type="evidence" value="ECO:0007669"/>
    <property type="project" value="InterPro"/>
</dbReference>
<gene>
    <name evidence="5" type="ORF">AK812_SmicGene16664</name>
</gene>
<dbReference type="InterPro" id="IPR001878">
    <property type="entry name" value="Znf_CCHC"/>
</dbReference>
<evidence type="ECO:0000259" key="4">
    <source>
        <dbReference type="PROSITE" id="PS50158"/>
    </source>
</evidence>
<accession>A0A1Q9DZS4</accession>
<name>A0A1Q9DZS4_SYMMI</name>
<feature type="region of interest" description="Disordered" evidence="2">
    <location>
        <begin position="546"/>
        <end position="604"/>
    </location>
</feature>
<feature type="transmembrane region" description="Helical" evidence="3">
    <location>
        <begin position="316"/>
        <end position="336"/>
    </location>
</feature>
<feature type="region of interest" description="Disordered" evidence="2">
    <location>
        <begin position="1190"/>
        <end position="1227"/>
    </location>
</feature>
<feature type="region of interest" description="Disordered" evidence="2">
    <location>
        <begin position="835"/>
        <end position="871"/>
    </location>
</feature>
<dbReference type="Proteomes" id="UP000186817">
    <property type="component" value="Unassembled WGS sequence"/>
</dbReference>
<proteinExistence type="predicted"/>
<evidence type="ECO:0000256" key="1">
    <source>
        <dbReference type="PROSITE-ProRule" id="PRU00047"/>
    </source>
</evidence>
<dbReference type="EMBL" id="LSRX01000321">
    <property type="protein sequence ID" value="OLQ00647.1"/>
    <property type="molecule type" value="Genomic_DNA"/>
</dbReference>
<feature type="region of interest" description="Disordered" evidence="2">
    <location>
        <begin position="71"/>
        <end position="112"/>
    </location>
</feature>
<reference evidence="5 6" key="1">
    <citation type="submission" date="2016-02" db="EMBL/GenBank/DDBJ databases">
        <title>Genome analysis of coral dinoflagellate symbionts highlights evolutionary adaptations to a symbiotic lifestyle.</title>
        <authorList>
            <person name="Aranda M."/>
            <person name="Li Y."/>
            <person name="Liew Y.J."/>
            <person name="Baumgarten S."/>
            <person name="Simakov O."/>
            <person name="Wilson M."/>
            <person name="Piel J."/>
            <person name="Ashoor H."/>
            <person name="Bougouffa S."/>
            <person name="Bajic V.B."/>
            <person name="Ryu T."/>
            <person name="Ravasi T."/>
            <person name="Bayer T."/>
            <person name="Micklem G."/>
            <person name="Kim H."/>
            <person name="Bhak J."/>
            <person name="Lajeunesse T.C."/>
            <person name="Voolstra C.R."/>
        </authorList>
    </citation>
    <scope>NUCLEOTIDE SEQUENCE [LARGE SCALE GENOMIC DNA]</scope>
    <source>
        <strain evidence="5 6">CCMP2467</strain>
    </source>
</reference>
<keyword evidence="3" id="KW-0812">Transmembrane</keyword>
<comment type="caution">
    <text evidence="5">The sequence shown here is derived from an EMBL/GenBank/DDBJ whole genome shotgun (WGS) entry which is preliminary data.</text>
</comment>
<organism evidence="5 6">
    <name type="scientific">Symbiodinium microadriaticum</name>
    <name type="common">Dinoflagellate</name>
    <name type="synonym">Zooxanthella microadriatica</name>
    <dbReference type="NCBI Taxonomy" id="2951"/>
    <lineage>
        <taxon>Eukaryota</taxon>
        <taxon>Sar</taxon>
        <taxon>Alveolata</taxon>
        <taxon>Dinophyceae</taxon>
        <taxon>Suessiales</taxon>
        <taxon>Symbiodiniaceae</taxon>
        <taxon>Symbiodinium</taxon>
    </lineage>
</organism>
<evidence type="ECO:0000313" key="6">
    <source>
        <dbReference type="Proteomes" id="UP000186817"/>
    </source>
</evidence>
<feature type="compositionally biased region" description="Polar residues" evidence="2">
    <location>
        <begin position="98"/>
        <end position="109"/>
    </location>
</feature>
<keyword evidence="1" id="KW-0863">Zinc-finger</keyword>
<evidence type="ECO:0000256" key="2">
    <source>
        <dbReference type="SAM" id="MobiDB-lite"/>
    </source>
</evidence>